<feature type="chain" id="PRO_5011509304" evidence="3">
    <location>
        <begin position="30"/>
        <end position="487"/>
    </location>
</feature>
<dbReference type="SUPFAM" id="SSF102588">
    <property type="entry name" value="LmbE-like"/>
    <property type="match status" value="1"/>
</dbReference>
<accession>A0A1I0Q7L2</accession>
<evidence type="ECO:0000313" key="4">
    <source>
        <dbReference type="EMBL" id="SEW22813.1"/>
    </source>
</evidence>
<protein>
    <submittedName>
        <fullName evidence="4">N-acetylglucosaminyl deacetylase, LmbE family</fullName>
    </submittedName>
</protein>
<reference evidence="4 5" key="1">
    <citation type="submission" date="2016-10" db="EMBL/GenBank/DDBJ databases">
        <authorList>
            <person name="de Groot N.N."/>
        </authorList>
    </citation>
    <scope>NUCLEOTIDE SEQUENCE [LARGE SCALE GENOMIC DNA]</scope>
    <source>
        <strain evidence="4 5">DSM 9179</strain>
    </source>
</reference>
<name>A0A1I0Q7L2_9FIRM</name>
<dbReference type="OrthoDB" id="1843998at2"/>
<evidence type="ECO:0000256" key="2">
    <source>
        <dbReference type="SAM" id="Phobius"/>
    </source>
</evidence>
<gene>
    <name evidence="4" type="ORF">SAMN05421659_10755</name>
</gene>
<dbReference type="EMBL" id="FOJI01000007">
    <property type="protein sequence ID" value="SEW22813.1"/>
    <property type="molecule type" value="Genomic_DNA"/>
</dbReference>
<dbReference type="GO" id="GO:0016811">
    <property type="term" value="F:hydrolase activity, acting on carbon-nitrogen (but not peptide) bonds, in linear amides"/>
    <property type="evidence" value="ECO:0007669"/>
    <property type="project" value="TreeGrafter"/>
</dbReference>
<feature type="transmembrane region" description="Helical" evidence="2">
    <location>
        <begin position="445"/>
        <end position="467"/>
    </location>
</feature>
<dbReference type="Gene3D" id="3.40.50.10320">
    <property type="entry name" value="LmbE-like"/>
    <property type="match status" value="1"/>
</dbReference>
<keyword evidence="2" id="KW-0472">Membrane</keyword>
<dbReference type="PANTHER" id="PTHR12993:SF11">
    <property type="entry name" value="N-ACETYLGLUCOSAMINYL-PHOSPHATIDYLINOSITOL DE-N-ACETYLASE"/>
    <property type="match status" value="1"/>
</dbReference>
<dbReference type="Pfam" id="PF02585">
    <property type="entry name" value="PIG-L"/>
    <property type="match status" value="1"/>
</dbReference>
<evidence type="ECO:0000313" key="5">
    <source>
        <dbReference type="Proteomes" id="UP000199701"/>
    </source>
</evidence>
<feature type="signal peptide" evidence="3">
    <location>
        <begin position="1"/>
        <end position="29"/>
    </location>
</feature>
<dbReference type="Proteomes" id="UP000199701">
    <property type="component" value="Unassembled WGS sequence"/>
</dbReference>
<evidence type="ECO:0000256" key="3">
    <source>
        <dbReference type="SAM" id="SignalP"/>
    </source>
</evidence>
<sequence length="487" mass="54615">MNKNIIYYFSGTIMALFLMLCVFNSDVNAETIANDNTTLQATKSEVSIKTSAGKATSALQDSSYSTTISCSESEQIIITSKDMMQGLYIEWAKEPSQWTLTYNGQTMVCGTQGFLHEYVAIPDGATTVTMTLSKSEKICGITAYSAGVLPTDVERWKPVCEKADILVLSTHADDEILFLGGVLAEYAGQEKLAVQVVYFSNYYNGTVIREHEKLDGLWAVGVRNYPVTGNFDDIYAADLASAEKTFGYDKTLSFVVEQIRRFKPQVCVGQDTNGEYGHGTHMLTSKALQEAITISMDGTKYPESAEKYGVHDVKKTYIHMYPENKLSLDCKKPLSEFGGKNAVEVASAAYKKHVSQQWCWFYVSDSYEYSCADFGLCRTTVGNNTGNDMMEHIISYQEQARQELEAQEQAKLQEKQQLEAQEQASKLEVESVAVRQQNIQTDKNIFKIVMIFACVIIAIGLIIVLFIKNKNKNKNKNRMQIKKNRRK</sequence>
<dbReference type="STRING" id="99656.SAMN05421659_10755"/>
<keyword evidence="2" id="KW-0812">Transmembrane</keyword>
<keyword evidence="1" id="KW-0175">Coiled coil</keyword>
<keyword evidence="2" id="KW-1133">Transmembrane helix</keyword>
<dbReference type="InterPro" id="IPR003737">
    <property type="entry name" value="GlcNAc_PI_deacetylase-related"/>
</dbReference>
<evidence type="ECO:0000256" key="1">
    <source>
        <dbReference type="SAM" id="Coils"/>
    </source>
</evidence>
<organism evidence="4 5">
    <name type="scientific">[Clostridium] fimetarium</name>
    <dbReference type="NCBI Taxonomy" id="99656"/>
    <lineage>
        <taxon>Bacteria</taxon>
        <taxon>Bacillati</taxon>
        <taxon>Bacillota</taxon>
        <taxon>Clostridia</taxon>
        <taxon>Lachnospirales</taxon>
        <taxon>Lachnospiraceae</taxon>
    </lineage>
</organism>
<proteinExistence type="predicted"/>
<dbReference type="AlphaFoldDB" id="A0A1I0Q7L2"/>
<dbReference type="InterPro" id="IPR024078">
    <property type="entry name" value="LmbE-like_dom_sf"/>
</dbReference>
<keyword evidence="5" id="KW-1185">Reference proteome</keyword>
<keyword evidence="3" id="KW-0732">Signal</keyword>
<dbReference type="PANTHER" id="PTHR12993">
    <property type="entry name" value="N-ACETYLGLUCOSAMINYL-PHOSPHATIDYLINOSITOL DE-N-ACETYLASE-RELATED"/>
    <property type="match status" value="1"/>
</dbReference>
<feature type="coiled-coil region" evidence="1">
    <location>
        <begin position="396"/>
        <end position="430"/>
    </location>
</feature>
<dbReference type="RefSeq" id="WP_092453600.1">
    <property type="nucleotide sequence ID" value="NZ_FOJI01000007.1"/>
</dbReference>